<feature type="transmembrane region" description="Helical" evidence="1">
    <location>
        <begin position="183"/>
        <end position="203"/>
    </location>
</feature>
<evidence type="ECO:0000256" key="1">
    <source>
        <dbReference type="SAM" id="Phobius"/>
    </source>
</evidence>
<evidence type="ECO:0000313" key="2">
    <source>
        <dbReference type="EMBL" id="CBK22595.2"/>
    </source>
</evidence>
<evidence type="ECO:0000313" key="3">
    <source>
        <dbReference type="Proteomes" id="UP000008312"/>
    </source>
</evidence>
<dbReference type="Proteomes" id="UP000008312">
    <property type="component" value="Unassembled WGS sequence"/>
</dbReference>
<dbReference type="GeneID" id="24919845"/>
<feature type="transmembrane region" description="Helical" evidence="1">
    <location>
        <begin position="149"/>
        <end position="171"/>
    </location>
</feature>
<feature type="transmembrane region" description="Helical" evidence="1">
    <location>
        <begin position="63"/>
        <end position="83"/>
    </location>
</feature>
<dbReference type="InParanoid" id="D8M3X2"/>
<reference evidence="2" key="1">
    <citation type="submission" date="2010-02" db="EMBL/GenBank/DDBJ databases">
        <title>Sequencing and annotation of the Blastocystis hominis genome.</title>
        <authorList>
            <person name="Wincker P."/>
        </authorList>
    </citation>
    <scope>NUCLEOTIDE SEQUENCE</scope>
    <source>
        <strain evidence="2">Singapore isolate B</strain>
    </source>
</reference>
<dbReference type="EMBL" id="FN668650">
    <property type="protein sequence ID" value="CBK22595.2"/>
    <property type="molecule type" value="Genomic_DNA"/>
</dbReference>
<keyword evidence="3" id="KW-1185">Reference proteome</keyword>
<feature type="transmembrane region" description="Helical" evidence="1">
    <location>
        <begin position="35"/>
        <end position="57"/>
    </location>
</feature>
<dbReference type="RefSeq" id="XP_012896643.1">
    <property type="nucleotide sequence ID" value="XM_013041189.1"/>
</dbReference>
<keyword evidence="1" id="KW-0812">Transmembrane</keyword>
<sequence length="223" mass="26207">MFSWLFIHSFVWVLSFYYVRWVYQFKNRPGYCYLVGYAFCTFCFLINIIFIICSIVSMIKQVVWWYIIILICCIFQSIYWMLLTWDIFKIASISVSNYDESYSLLSLLRLSWISEELKRTNKIVSVSLLTLFCLGQFGVSLYSHCESSVSWFSLGLSGLFLLTTLLFLPLYGCQTRTIWLRRVLVVLIPMTQLAFGILSNCYFNRLVCSANRGLCDSRNEFIV</sequence>
<organism evidence="2">
    <name type="scientific">Blastocystis hominis</name>
    <dbReference type="NCBI Taxonomy" id="12968"/>
    <lineage>
        <taxon>Eukaryota</taxon>
        <taxon>Sar</taxon>
        <taxon>Stramenopiles</taxon>
        <taxon>Bigyra</taxon>
        <taxon>Opalozoa</taxon>
        <taxon>Opalinata</taxon>
        <taxon>Blastocystidae</taxon>
        <taxon>Blastocystis</taxon>
    </lineage>
</organism>
<gene>
    <name evidence="2" type="ORF">GSBLH_T00002700001</name>
</gene>
<accession>D8M3X2</accession>
<keyword evidence="1" id="KW-0472">Membrane</keyword>
<keyword evidence="1" id="KW-1133">Transmembrane helix</keyword>
<dbReference type="AlphaFoldDB" id="D8M3X2"/>
<feature type="transmembrane region" description="Helical" evidence="1">
    <location>
        <begin position="123"/>
        <end position="143"/>
    </location>
</feature>
<protein>
    <submittedName>
        <fullName evidence="2">Uncharacterized protein</fullName>
    </submittedName>
</protein>
<name>D8M3X2_BLAHO</name>
<proteinExistence type="predicted"/>
<feature type="transmembrane region" description="Helical" evidence="1">
    <location>
        <begin position="6"/>
        <end position="23"/>
    </location>
</feature>